<evidence type="ECO:0000256" key="4">
    <source>
        <dbReference type="ARBA" id="ARBA00022771"/>
    </source>
</evidence>
<keyword evidence="6" id="KW-0862">Zinc</keyword>
<keyword evidence="8" id="KW-0346">Stress response</keyword>
<dbReference type="GO" id="GO:0000725">
    <property type="term" value="P:recombinational repair"/>
    <property type="evidence" value="ECO:0007669"/>
    <property type="project" value="TreeGrafter"/>
</dbReference>
<keyword evidence="3" id="KW-0227">DNA damage</keyword>
<dbReference type="EMBL" id="CAFBPU010000001">
    <property type="protein sequence ID" value="CAB5018309.1"/>
    <property type="molecule type" value="Genomic_DNA"/>
</dbReference>
<dbReference type="NCBIfam" id="TIGR00416">
    <property type="entry name" value="sms"/>
    <property type="match status" value="1"/>
</dbReference>
<evidence type="ECO:0000259" key="11">
    <source>
        <dbReference type="PROSITE" id="PS50162"/>
    </source>
</evidence>
<dbReference type="HAMAP" id="MF_01498">
    <property type="entry name" value="RadA_bact"/>
    <property type="match status" value="1"/>
</dbReference>
<reference evidence="13" key="1">
    <citation type="submission" date="2020-05" db="EMBL/GenBank/DDBJ databases">
        <authorList>
            <person name="Chiriac C."/>
            <person name="Salcher M."/>
            <person name="Ghai R."/>
            <person name="Kavagutti S V."/>
        </authorList>
    </citation>
    <scope>NUCLEOTIDE SEQUENCE</scope>
</reference>
<protein>
    <submittedName>
        <fullName evidence="13">Unannotated protein</fullName>
    </submittedName>
</protein>
<gene>
    <name evidence="12" type="ORF">UFOPK3268_01092</name>
    <name evidence="13" type="ORF">UFOPK3752_00656</name>
    <name evidence="14" type="ORF">UFOPK4150_00081</name>
</gene>
<dbReference type="GO" id="GO:0003684">
    <property type="term" value="F:damaged DNA binding"/>
    <property type="evidence" value="ECO:0007669"/>
    <property type="project" value="InterPro"/>
</dbReference>
<evidence type="ECO:0000313" key="13">
    <source>
        <dbReference type="EMBL" id="CAB4934658.1"/>
    </source>
</evidence>
<evidence type="ECO:0000256" key="2">
    <source>
        <dbReference type="ARBA" id="ARBA00022741"/>
    </source>
</evidence>
<keyword evidence="2" id="KW-0547">Nucleotide-binding</keyword>
<feature type="domain" description="RecA family profile 1" evidence="11">
    <location>
        <begin position="68"/>
        <end position="219"/>
    </location>
</feature>
<dbReference type="GO" id="GO:0016787">
    <property type="term" value="F:hydrolase activity"/>
    <property type="evidence" value="ECO:0007669"/>
    <property type="project" value="UniProtKB-KW"/>
</dbReference>
<dbReference type="SUPFAM" id="SSF52540">
    <property type="entry name" value="P-loop containing nucleoside triphosphate hydrolases"/>
    <property type="match status" value="1"/>
</dbReference>
<dbReference type="SUPFAM" id="SSF54211">
    <property type="entry name" value="Ribosomal protein S5 domain 2-like"/>
    <property type="match status" value="1"/>
</dbReference>
<accession>A0A6J7ITW4</accession>
<dbReference type="InterPro" id="IPR014721">
    <property type="entry name" value="Ribsml_uS5_D2-typ_fold_subgr"/>
</dbReference>
<organism evidence="13">
    <name type="scientific">freshwater metagenome</name>
    <dbReference type="NCBI Taxonomy" id="449393"/>
    <lineage>
        <taxon>unclassified sequences</taxon>
        <taxon>metagenomes</taxon>
        <taxon>ecological metagenomes</taxon>
    </lineage>
</organism>
<evidence type="ECO:0000313" key="14">
    <source>
        <dbReference type="EMBL" id="CAB5018309.1"/>
    </source>
</evidence>
<dbReference type="InterPro" id="IPR041166">
    <property type="entry name" value="Rubredoxin_2"/>
</dbReference>
<dbReference type="SMART" id="SM00382">
    <property type="entry name" value="AAA"/>
    <property type="match status" value="1"/>
</dbReference>
<dbReference type="EMBL" id="CAFBND010000018">
    <property type="protein sequence ID" value="CAB4934658.1"/>
    <property type="molecule type" value="Genomic_DNA"/>
</dbReference>
<evidence type="ECO:0000256" key="5">
    <source>
        <dbReference type="ARBA" id="ARBA00022801"/>
    </source>
</evidence>
<evidence type="ECO:0000256" key="10">
    <source>
        <dbReference type="ARBA" id="ARBA00023204"/>
    </source>
</evidence>
<keyword evidence="1" id="KW-0479">Metal-binding</keyword>
<keyword evidence="7" id="KW-0067">ATP-binding</keyword>
<dbReference type="GO" id="GO:0008270">
    <property type="term" value="F:zinc ion binding"/>
    <property type="evidence" value="ECO:0007669"/>
    <property type="project" value="UniProtKB-KW"/>
</dbReference>
<evidence type="ECO:0000256" key="8">
    <source>
        <dbReference type="ARBA" id="ARBA00023016"/>
    </source>
</evidence>
<dbReference type="GO" id="GO:0005524">
    <property type="term" value="F:ATP binding"/>
    <property type="evidence" value="ECO:0007669"/>
    <property type="project" value="UniProtKB-KW"/>
</dbReference>
<dbReference type="InterPro" id="IPR004504">
    <property type="entry name" value="DNA_repair_RadA"/>
</dbReference>
<dbReference type="InterPro" id="IPR027417">
    <property type="entry name" value="P-loop_NTPase"/>
</dbReference>
<evidence type="ECO:0000256" key="9">
    <source>
        <dbReference type="ARBA" id="ARBA00023125"/>
    </source>
</evidence>
<keyword evidence="10" id="KW-0234">DNA repair</keyword>
<dbReference type="InterPro" id="IPR020588">
    <property type="entry name" value="RecA_ATP-bd"/>
</dbReference>
<dbReference type="Pfam" id="PF13481">
    <property type="entry name" value="AAA_25"/>
    <property type="match status" value="1"/>
</dbReference>
<dbReference type="AlphaFoldDB" id="A0A6J7ITW4"/>
<dbReference type="Gene3D" id="3.30.230.10">
    <property type="match status" value="1"/>
</dbReference>
<evidence type="ECO:0000313" key="12">
    <source>
        <dbReference type="EMBL" id="CAB4850859.1"/>
    </source>
</evidence>
<dbReference type="CDD" id="cd01121">
    <property type="entry name" value="RadA_SMS_N"/>
    <property type="match status" value="1"/>
</dbReference>
<dbReference type="InterPro" id="IPR020568">
    <property type="entry name" value="Ribosomal_Su5_D2-typ_SF"/>
</dbReference>
<dbReference type="GO" id="GO:0140664">
    <property type="term" value="F:ATP-dependent DNA damage sensor activity"/>
    <property type="evidence" value="ECO:0007669"/>
    <property type="project" value="InterPro"/>
</dbReference>
<dbReference type="PROSITE" id="PS50162">
    <property type="entry name" value="RECA_2"/>
    <property type="match status" value="1"/>
</dbReference>
<dbReference type="EMBL" id="CAFBIZ010000140">
    <property type="protein sequence ID" value="CAB4850859.1"/>
    <property type="molecule type" value="Genomic_DNA"/>
</dbReference>
<sequence length="471" mass="49990">MAKARTSYRCSECGWTSPKWVGRCGECQAWGTVAELAAAAASAGLRSRTSGVEPTRRARPVSEIAEEKITRSTTGLGEFDRVIGGGLVPGQVILLAGEPGVGKSTLLLDVGHRYAQGSSAPTVLYVSGEESVEQIGVRARRIGADSERLLLADENDLATLLGHIEMHDPAMVIIDSIQTIASSDIEGRAGGMTQVVEVTQVLSRVAKSRRMPMIIVGQSTKESSIAGPRALEHLVDTVLTFEGDRRTSLRLLRAIKNRYGPADEIVCFEQADDGLREVLDPSELFREHRDKPVPGTCVTVTMEGRRPMLAEVQALVTEATNPNPRRGVSGLDTSRVAMLVAVTERSSKRSISNRDVFVATVGGAKLSDPACDLAVCLSLASAVLGRAMASDVIAIGEVALSGDIRPVPFLAQRVAEATRLGYGRILVPRGTKAALPKTAEASRLGEGPKISEVGHLEDALGLLRHLAAVPG</sequence>
<dbReference type="InterPro" id="IPR003593">
    <property type="entry name" value="AAA+_ATPase"/>
</dbReference>
<evidence type="ECO:0000256" key="7">
    <source>
        <dbReference type="ARBA" id="ARBA00022840"/>
    </source>
</evidence>
<evidence type="ECO:0000256" key="3">
    <source>
        <dbReference type="ARBA" id="ARBA00022763"/>
    </source>
</evidence>
<dbReference type="Pfam" id="PF18073">
    <property type="entry name" value="Zn_ribbon_LapB"/>
    <property type="match status" value="1"/>
</dbReference>
<keyword evidence="4" id="KW-0863">Zinc-finger</keyword>
<dbReference type="PANTHER" id="PTHR32472:SF10">
    <property type="entry name" value="DNA REPAIR PROTEIN RADA-LIKE PROTEIN"/>
    <property type="match status" value="1"/>
</dbReference>
<dbReference type="PRINTS" id="PR01874">
    <property type="entry name" value="DNAREPAIRADA"/>
</dbReference>
<evidence type="ECO:0000256" key="1">
    <source>
        <dbReference type="ARBA" id="ARBA00022723"/>
    </source>
</evidence>
<dbReference type="Pfam" id="PF13541">
    <property type="entry name" value="ChlI"/>
    <property type="match status" value="1"/>
</dbReference>
<dbReference type="Gene3D" id="3.40.50.300">
    <property type="entry name" value="P-loop containing nucleotide triphosphate hydrolases"/>
    <property type="match status" value="1"/>
</dbReference>
<evidence type="ECO:0000256" key="6">
    <source>
        <dbReference type="ARBA" id="ARBA00022833"/>
    </source>
</evidence>
<proteinExistence type="inferred from homology"/>
<name>A0A6J7ITW4_9ZZZZ</name>
<dbReference type="PANTHER" id="PTHR32472">
    <property type="entry name" value="DNA REPAIR PROTEIN RADA"/>
    <property type="match status" value="1"/>
</dbReference>
<dbReference type="GO" id="GO:0005829">
    <property type="term" value="C:cytosol"/>
    <property type="evidence" value="ECO:0007669"/>
    <property type="project" value="TreeGrafter"/>
</dbReference>
<keyword evidence="5" id="KW-0378">Hydrolase</keyword>
<keyword evidence="9" id="KW-0238">DNA-binding</keyword>